<feature type="signal peptide" evidence="9">
    <location>
        <begin position="1"/>
        <end position="22"/>
    </location>
</feature>
<evidence type="ECO:0000256" key="2">
    <source>
        <dbReference type="ARBA" id="ARBA00022525"/>
    </source>
</evidence>
<evidence type="ECO:0000256" key="5">
    <source>
        <dbReference type="ARBA" id="ARBA00023157"/>
    </source>
</evidence>
<keyword evidence="3 6" id="KW-0245">EGF-like domain</keyword>
<dbReference type="GO" id="GO:0008284">
    <property type="term" value="P:positive regulation of cell population proliferation"/>
    <property type="evidence" value="ECO:0007669"/>
    <property type="project" value="TreeGrafter"/>
</dbReference>
<dbReference type="PROSITE" id="PS00022">
    <property type="entry name" value="EGF_1"/>
    <property type="match status" value="2"/>
</dbReference>
<evidence type="ECO:0000256" key="9">
    <source>
        <dbReference type="SAM" id="SignalP"/>
    </source>
</evidence>
<proteinExistence type="predicted"/>
<keyword evidence="4 9" id="KW-0732">Signal</keyword>
<accession>A0A8K1CT53</accession>
<evidence type="ECO:0000256" key="8">
    <source>
        <dbReference type="SAM" id="Phobius"/>
    </source>
</evidence>
<comment type="caution">
    <text evidence="11">The sequence shown here is derived from an EMBL/GenBank/DDBJ whole genome shotgun (WGS) entry which is preliminary data.</text>
</comment>
<dbReference type="PROSITE" id="PS50026">
    <property type="entry name" value="EGF_3"/>
    <property type="match status" value="1"/>
</dbReference>
<evidence type="ECO:0000259" key="10">
    <source>
        <dbReference type="PROSITE" id="PS50026"/>
    </source>
</evidence>
<dbReference type="InterPro" id="IPR000742">
    <property type="entry name" value="EGF"/>
</dbReference>
<feature type="compositionally biased region" description="Low complexity" evidence="7">
    <location>
        <begin position="203"/>
        <end position="227"/>
    </location>
</feature>
<keyword evidence="8" id="KW-0812">Transmembrane</keyword>
<dbReference type="PROSITE" id="PS01186">
    <property type="entry name" value="EGF_2"/>
    <property type="match status" value="2"/>
</dbReference>
<dbReference type="OrthoDB" id="283575at2759"/>
<dbReference type="Pfam" id="PF23106">
    <property type="entry name" value="EGF_Teneurin"/>
    <property type="match status" value="1"/>
</dbReference>
<keyword evidence="5 6" id="KW-1015">Disulfide bond</keyword>
<evidence type="ECO:0000256" key="7">
    <source>
        <dbReference type="SAM" id="MobiDB-lite"/>
    </source>
</evidence>
<feature type="chain" id="PRO_5035441284" description="EGF-like domain-containing protein" evidence="9">
    <location>
        <begin position="23"/>
        <end position="309"/>
    </location>
</feature>
<reference evidence="11" key="1">
    <citation type="submission" date="2019-03" db="EMBL/GenBank/DDBJ databases">
        <title>Long read genome sequence of the mycoparasitic Pythium oligandrum ATCC 38472 isolated from sugarbeet rhizosphere.</title>
        <authorList>
            <person name="Gaulin E."/>
        </authorList>
    </citation>
    <scope>NUCLEOTIDE SEQUENCE</scope>
    <source>
        <strain evidence="11">ATCC 38472_TT</strain>
    </source>
</reference>
<organism evidence="11 12">
    <name type="scientific">Pythium oligandrum</name>
    <name type="common">Mycoparasitic fungus</name>
    <dbReference type="NCBI Taxonomy" id="41045"/>
    <lineage>
        <taxon>Eukaryota</taxon>
        <taxon>Sar</taxon>
        <taxon>Stramenopiles</taxon>
        <taxon>Oomycota</taxon>
        <taxon>Peronosporomycetes</taxon>
        <taxon>Pythiales</taxon>
        <taxon>Pythiaceae</taxon>
        <taxon>Pythium</taxon>
    </lineage>
</organism>
<keyword evidence="12" id="KW-1185">Reference proteome</keyword>
<protein>
    <recommendedName>
        <fullName evidence="10">EGF-like domain-containing protein</fullName>
    </recommendedName>
</protein>
<dbReference type="EMBL" id="SPLM01000003">
    <property type="protein sequence ID" value="TMW68156.1"/>
    <property type="molecule type" value="Genomic_DNA"/>
</dbReference>
<evidence type="ECO:0000313" key="12">
    <source>
        <dbReference type="Proteomes" id="UP000794436"/>
    </source>
</evidence>
<comment type="subcellular location">
    <subcellularLocation>
        <location evidence="1">Secreted</location>
    </subcellularLocation>
</comment>
<keyword evidence="2" id="KW-0964">Secreted</keyword>
<dbReference type="GO" id="GO:0007173">
    <property type="term" value="P:epidermal growth factor receptor signaling pathway"/>
    <property type="evidence" value="ECO:0007669"/>
    <property type="project" value="TreeGrafter"/>
</dbReference>
<dbReference type="AlphaFoldDB" id="A0A8K1CT53"/>
<comment type="caution">
    <text evidence="6">Lacks conserved residue(s) required for the propagation of feature annotation.</text>
</comment>
<dbReference type="GO" id="GO:0045840">
    <property type="term" value="P:positive regulation of mitotic nuclear division"/>
    <property type="evidence" value="ECO:0007669"/>
    <property type="project" value="TreeGrafter"/>
</dbReference>
<evidence type="ECO:0000256" key="4">
    <source>
        <dbReference type="ARBA" id="ARBA00022729"/>
    </source>
</evidence>
<dbReference type="PANTHER" id="PTHR10740:SF14">
    <property type="entry name" value="EGF-LIKE DOMAIN-CONTAINING PROTEIN"/>
    <property type="match status" value="1"/>
</dbReference>
<keyword evidence="8" id="KW-1133">Transmembrane helix</keyword>
<evidence type="ECO:0000256" key="6">
    <source>
        <dbReference type="PROSITE-ProRule" id="PRU00076"/>
    </source>
</evidence>
<dbReference type="Proteomes" id="UP000794436">
    <property type="component" value="Unassembled WGS sequence"/>
</dbReference>
<keyword evidence="8" id="KW-0472">Membrane</keyword>
<dbReference type="SMART" id="SM00181">
    <property type="entry name" value="EGF"/>
    <property type="match status" value="2"/>
</dbReference>
<evidence type="ECO:0000313" key="11">
    <source>
        <dbReference type="EMBL" id="TMW68156.1"/>
    </source>
</evidence>
<evidence type="ECO:0000256" key="1">
    <source>
        <dbReference type="ARBA" id="ARBA00004613"/>
    </source>
</evidence>
<feature type="region of interest" description="Disordered" evidence="7">
    <location>
        <begin position="276"/>
        <end position="309"/>
    </location>
</feature>
<feature type="domain" description="EGF-like" evidence="10">
    <location>
        <begin position="127"/>
        <end position="163"/>
    </location>
</feature>
<sequence length="309" mass="31782">MRSMLTRGLVLVVAALAVGVHADLGKECNSNYDCPEGAWCVAGDSEKAVQRCVAGTPCGGATLGSCPGDEVSGQLACIWRPDAEVCSKTPGGCTEIDNKLGIYKCISLDRCDLYFGDSQCSGSCNVNGKQCNGRGSCQLTSESGELPTFKCACENGWNGTRCDNVVDDSCIVDVGQCGDHGSCVKNACECKNGYTGVQCEIPPKSSSSGSGSSTISTSPSPTTKDSSNATATPASQEDKKDGGSNTLVIIIVVIVAVLVLAAAIFVVIARKRRQQQEADGSGFSRVDSANGDAILGGGPPTPKGRIVIM</sequence>
<feature type="region of interest" description="Disordered" evidence="7">
    <location>
        <begin position="203"/>
        <end position="241"/>
    </location>
</feature>
<dbReference type="Gene3D" id="2.10.25.10">
    <property type="entry name" value="Laminin"/>
    <property type="match status" value="1"/>
</dbReference>
<feature type="transmembrane region" description="Helical" evidence="8">
    <location>
        <begin position="247"/>
        <end position="268"/>
    </location>
</feature>
<feature type="disulfide bond" evidence="6">
    <location>
        <begin position="153"/>
        <end position="162"/>
    </location>
</feature>
<name>A0A8K1CT53_PYTOL</name>
<evidence type="ECO:0000256" key="3">
    <source>
        <dbReference type="ARBA" id="ARBA00022536"/>
    </source>
</evidence>
<gene>
    <name evidence="11" type="ORF">Poli38472_007828</name>
</gene>
<dbReference type="PANTHER" id="PTHR10740">
    <property type="entry name" value="TRANSFORMING GROWTH FACTOR ALPHA"/>
    <property type="match status" value="1"/>
</dbReference>
<dbReference type="GO" id="GO:0005576">
    <property type="term" value="C:extracellular region"/>
    <property type="evidence" value="ECO:0007669"/>
    <property type="project" value="UniProtKB-SubCell"/>
</dbReference>